<feature type="domain" description="Enoyl reductase (ER)" evidence="2">
    <location>
        <begin position="11"/>
        <end position="334"/>
    </location>
</feature>
<gene>
    <name evidence="3" type="ORF">LX83_000608</name>
</gene>
<dbReference type="EMBL" id="JAMTCK010000001">
    <property type="protein sequence ID" value="MCP2163768.1"/>
    <property type="molecule type" value="Genomic_DNA"/>
</dbReference>
<protein>
    <submittedName>
        <fullName evidence="3">NADPH:quinone reductase</fullName>
    </submittedName>
</protein>
<dbReference type="InterPro" id="IPR013154">
    <property type="entry name" value="ADH-like_N"/>
</dbReference>
<evidence type="ECO:0000256" key="1">
    <source>
        <dbReference type="SAM" id="MobiDB-lite"/>
    </source>
</evidence>
<dbReference type="PANTHER" id="PTHR45033:SF2">
    <property type="entry name" value="ZINC-TYPE ALCOHOL DEHYDROGENASE-LIKE PROTEIN C1773.06C"/>
    <property type="match status" value="1"/>
</dbReference>
<dbReference type="Pfam" id="PF08240">
    <property type="entry name" value="ADH_N"/>
    <property type="match status" value="1"/>
</dbReference>
<dbReference type="InterPro" id="IPR011032">
    <property type="entry name" value="GroES-like_sf"/>
</dbReference>
<dbReference type="AlphaFoldDB" id="A0AAE3GCQ6"/>
<comment type="caution">
    <text evidence="3">The sequence shown here is derived from an EMBL/GenBank/DDBJ whole genome shotgun (WGS) entry which is preliminary data.</text>
</comment>
<evidence type="ECO:0000313" key="4">
    <source>
        <dbReference type="Proteomes" id="UP001206128"/>
    </source>
</evidence>
<sequence>MKLYRLNPGHGLAGLTRHEHDEPEPGRGQVVVRMRANSIGFRDLMVLADNYPLPITPGVVPGCEGAGEVVAVGDGVTRVAVGDRVAATVFPRWLDGPFRRENAAQLGTGVDGVLTEYALLSEDGVVHLPEHLSFEEAAALPLAAVTAWNALTTGEPLRPGATVLTLGSGAVSLFTLQFAALAGARVIVTTSSAAKTERLRALGAAEVINYRANPTWWERVRAVTGGRGVDRVVDPAGPLEQSLRSVAAGGDVALVGRWLSGAAGAAPVDPALLFSSAATLHRIATGSRAHFVELNRAVAAHRLRPVIDRVFPFDEVPEAFAHCASGGGFGKVVISHG</sequence>
<feature type="region of interest" description="Disordered" evidence="1">
    <location>
        <begin position="1"/>
        <end position="25"/>
    </location>
</feature>
<evidence type="ECO:0000259" key="2">
    <source>
        <dbReference type="SMART" id="SM00829"/>
    </source>
</evidence>
<keyword evidence="4" id="KW-1185">Reference proteome</keyword>
<dbReference type="InterPro" id="IPR020843">
    <property type="entry name" value="ER"/>
</dbReference>
<reference evidence="3" key="1">
    <citation type="submission" date="2022-06" db="EMBL/GenBank/DDBJ databases">
        <title>Genomic Encyclopedia of Archaeal and Bacterial Type Strains, Phase II (KMG-II): from individual species to whole genera.</title>
        <authorList>
            <person name="Goeker M."/>
        </authorList>
    </citation>
    <scope>NUCLEOTIDE SEQUENCE</scope>
    <source>
        <strain evidence="3">DSM 43935</strain>
    </source>
</reference>
<dbReference type="SUPFAM" id="SSF51735">
    <property type="entry name" value="NAD(P)-binding Rossmann-fold domains"/>
    <property type="match status" value="1"/>
</dbReference>
<evidence type="ECO:0000313" key="3">
    <source>
        <dbReference type="EMBL" id="MCP2163768.1"/>
    </source>
</evidence>
<feature type="compositionally biased region" description="Basic and acidic residues" evidence="1">
    <location>
        <begin position="16"/>
        <end position="25"/>
    </location>
</feature>
<dbReference type="Gene3D" id="3.40.50.720">
    <property type="entry name" value="NAD(P)-binding Rossmann-like Domain"/>
    <property type="match status" value="1"/>
</dbReference>
<accession>A0AAE3GCQ6</accession>
<dbReference type="Pfam" id="PF13602">
    <property type="entry name" value="ADH_zinc_N_2"/>
    <property type="match status" value="1"/>
</dbReference>
<dbReference type="Gene3D" id="3.90.180.10">
    <property type="entry name" value="Medium-chain alcohol dehydrogenases, catalytic domain"/>
    <property type="match status" value="1"/>
</dbReference>
<proteinExistence type="predicted"/>
<organism evidence="3 4">
    <name type="scientific">Goodfellowiella coeruleoviolacea</name>
    <dbReference type="NCBI Taxonomy" id="334858"/>
    <lineage>
        <taxon>Bacteria</taxon>
        <taxon>Bacillati</taxon>
        <taxon>Actinomycetota</taxon>
        <taxon>Actinomycetes</taxon>
        <taxon>Pseudonocardiales</taxon>
        <taxon>Pseudonocardiaceae</taxon>
        <taxon>Goodfellowiella</taxon>
    </lineage>
</organism>
<dbReference type="CDD" id="cd08276">
    <property type="entry name" value="MDR7"/>
    <property type="match status" value="1"/>
</dbReference>
<dbReference type="SMART" id="SM00829">
    <property type="entry name" value="PKS_ER"/>
    <property type="match status" value="1"/>
</dbReference>
<dbReference type="Proteomes" id="UP001206128">
    <property type="component" value="Unassembled WGS sequence"/>
</dbReference>
<dbReference type="InterPro" id="IPR052711">
    <property type="entry name" value="Zinc_ADH-like"/>
</dbReference>
<dbReference type="GO" id="GO:0016491">
    <property type="term" value="F:oxidoreductase activity"/>
    <property type="evidence" value="ECO:0007669"/>
    <property type="project" value="InterPro"/>
</dbReference>
<name>A0AAE3GCQ6_9PSEU</name>
<dbReference type="InterPro" id="IPR036291">
    <property type="entry name" value="NAD(P)-bd_dom_sf"/>
</dbReference>
<dbReference type="SUPFAM" id="SSF50129">
    <property type="entry name" value="GroES-like"/>
    <property type="match status" value="1"/>
</dbReference>
<dbReference type="RefSeq" id="WP_253766694.1">
    <property type="nucleotide sequence ID" value="NZ_JAMTCK010000001.1"/>
</dbReference>
<dbReference type="PANTHER" id="PTHR45033">
    <property type="match status" value="1"/>
</dbReference>